<dbReference type="PROSITE" id="PS01124">
    <property type="entry name" value="HTH_ARAC_FAMILY_2"/>
    <property type="match status" value="1"/>
</dbReference>
<sequence>MADWASYWRAPDRPLEAMHAHFEQHVYHRHSHETYSFGVTEAGAQAFTCRGEARTSAAGMVMAFNPEDPHDGQAARADGFTYRIVHIGPELVEDVLRDTADRRVGLPLFVQPVLEDRTLADALRSLHASLAEGRLAQDEALHATVRALVRRASTRPLRSHGPSAEVRQARELLEAAYAEDLRADDLAEAAGCSRFALHRAFVAAYGVAPSDYQRQLRLRAARRLLAEGHPPAEAATRSGFADQSHLTRWFKRYYGLTPGRFVHAAR</sequence>
<evidence type="ECO:0000256" key="2">
    <source>
        <dbReference type="ARBA" id="ARBA00023125"/>
    </source>
</evidence>
<gene>
    <name evidence="5" type="ORF">GCM10023214_44750</name>
</gene>
<dbReference type="InterPro" id="IPR018060">
    <property type="entry name" value="HTH_AraC"/>
</dbReference>
<dbReference type="InterPro" id="IPR003313">
    <property type="entry name" value="AraC-bd"/>
</dbReference>
<dbReference type="RefSeq" id="WP_346054805.1">
    <property type="nucleotide sequence ID" value="NZ_BAABIB010000081.1"/>
</dbReference>
<dbReference type="Pfam" id="PF12833">
    <property type="entry name" value="HTH_18"/>
    <property type="match status" value="1"/>
</dbReference>
<dbReference type="SUPFAM" id="SSF46689">
    <property type="entry name" value="Homeodomain-like"/>
    <property type="match status" value="2"/>
</dbReference>
<comment type="caution">
    <text evidence="5">The sequence shown here is derived from an EMBL/GenBank/DDBJ whole genome shotgun (WGS) entry which is preliminary data.</text>
</comment>
<feature type="domain" description="HTH araC/xylS-type" evidence="4">
    <location>
        <begin position="167"/>
        <end position="264"/>
    </location>
</feature>
<accession>A0ABP9QXH9</accession>
<dbReference type="InterPro" id="IPR050204">
    <property type="entry name" value="AraC_XylS_family_regulators"/>
</dbReference>
<organism evidence="5 6">
    <name type="scientific">Amycolatopsis dongchuanensis</name>
    <dbReference type="NCBI Taxonomy" id="1070866"/>
    <lineage>
        <taxon>Bacteria</taxon>
        <taxon>Bacillati</taxon>
        <taxon>Actinomycetota</taxon>
        <taxon>Actinomycetes</taxon>
        <taxon>Pseudonocardiales</taxon>
        <taxon>Pseudonocardiaceae</taxon>
        <taxon>Amycolatopsis</taxon>
    </lineage>
</organism>
<dbReference type="Gene3D" id="1.10.10.60">
    <property type="entry name" value="Homeodomain-like"/>
    <property type="match status" value="2"/>
</dbReference>
<proteinExistence type="predicted"/>
<keyword evidence="3" id="KW-0804">Transcription</keyword>
<dbReference type="PANTHER" id="PTHR46796">
    <property type="entry name" value="HTH-TYPE TRANSCRIPTIONAL ACTIVATOR RHAS-RELATED"/>
    <property type="match status" value="1"/>
</dbReference>
<evidence type="ECO:0000259" key="4">
    <source>
        <dbReference type="PROSITE" id="PS01124"/>
    </source>
</evidence>
<evidence type="ECO:0000313" key="5">
    <source>
        <dbReference type="EMBL" id="GAA5168695.1"/>
    </source>
</evidence>
<evidence type="ECO:0000256" key="1">
    <source>
        <dbReference type="ARBA" id="ARBA00023015"/>
    </source>
</evidence>
<dbReference type="SUPFAM" id="SSF51215">
    <property type="entry name" value="Regulatory protein AraC"/>
    <property type="match status" value="1"/>
</dbReference>
<evidence type="ECO:0000313" key="6">
    <source>
        <dbReference type="Proteomes" id="UP001500192"/>
    </source>
</evidence>
<protein>
    <submittedName>
        <fullName evidence="5">AraC family transcriptional regulator</fullName>
    </submittedName>
</protein>
<reference evidence="6" key="1">
    <citation type="journal article" date="2019" name="Int. J. Syst. Evol. Microbiol.">
        <title>The Global Catalogue of Microorganisms (GCM) 10K type strain sequencing project: providing services to taxonomists for standard genome sequencing and annotation.</title>
        <authorList>
            <consortium name="The Broad Institute Genomics Platform"/>
            <consortium name="The Broad Institute Genome Sequencing Center for Infectious Disease"/>
            <person name="Wu L."/>
            <person name="Ma J."/>
        </authorList>
    </citation>
    <scope>NUCLEOTIDE SEQUENCE [LARGE SCALE GENOMIC DNA]</scope>
    <source>
        <strain evidence="6">JCM 18054</strain>
    </source>
</reference>
<dbReference type="PANTHER" id="PTHR46796:SF2">
    <property type="entry name" value="TRANSCRIPTIONAL REGULATORY PROTEIN"/>
    <property type="match status" value="1"/>
</dbReference>
<dbReference type="SMART" id="SM00342">
    <property type="entry name" value="HTH_ARAC"/>
    <property type="match status" value="1"/>
</dbReference>
<keyword evidence="6" id="KW-1185">Reference proteome</keyword>
<name>A0ABP9QXH9_9PSEU</name>
<dbReference type="Pfam" id="PF02311">
    <property type="entry name" value="AraC_binding"/>
    <property type="match status" value="1"/>
</dbReference>
<keyword evidence="2" id="KW-0238">DNA-binding</keyword>
<evidence type="ECO:0000256" key="3">
    <source>
        <dbReference type="ARBA" id="ARBA00023163"/>
    </source>
</evidence>
<dbReference type="Proteomes" id="UP001500192">
    <property type="component" value="Unassembled WGS sequence"/>
</dbReference>
<dbReference type="EMBL" id="BAABIB010000081">
    <property type="protein sequence ID" value="GAA5168695.1"/>
    <property type="molecule type" value="Genomic_DNA"/>
</dbReference>
<dbReference type="InterPro" id="IPR037923">
    <property type="entry name" value="HTH-like"/>
</dbReference>
<keyword evidence="1" id="KW-0805">Transcription regulation</keyword>
<dbReference type="InterPro" id="IPR009057">
    <property type="entry name" value="Homeodomain-like_sf"/>
</dbReference>